<evidence type="ECO:0000313" key="3">
    <source>
        <dbReference type="Proteomes" id="UP000436468"/>
    </source>
</evidence>
<dbReference type="EMBL" id="WQNF01000004">
    <property type="protein sequence ID" value="MVT65103.1"/>
    <property type="molecule type" value="Genomic_DNA"/>
</dbReference>
<protein>
    <submittedName>
        <fullName evidence="2">Uncharacterized protein</fullName>
    </submittedName>
</protein>
<accession>A0A844SD01</accession>
<comment type="caution">
    <text evidence="2">The sequence shown here is derived from an EMBL/GenBank/DDBJ whole genome shotgun (WGS) entry which is preliminary data.</text>
</comment>
<name>A0A844SD01_9BRAD</name>
<organism evidence="2 3">
    <name type="scientific">Bradyrhizobium pachyrhizi</name>
    <dbReference type="NCBI Taxonomy" id="280333"/>
    <lineage>
        <taxon>Bacteria</taxon>
        <taxon>Pseudomonadati</taxon>
        <taxon>Pseudomonadota</taxon>
        <taxon>Alphaproteobacteria</taxon>
        <taxon>Hyphomicrobiales</taxon>
        <taxon>Nitrobacteraceae</taxon>
        <taxon>Bradyrhizobium</taxon>
    </lineage>
</organism>
<evidence type="ECO:0000313" key="2">
    <source>
        <dbReference type="EMBL" id="MVT65103.1"/>
    </source>
</evidence>
<feature type="transmembrane region" description="Helical" evidence="1">
    <location>
        <begin position="33"/>
        <end position="56"/>
    </location>
</feature>
<dbReference type="Proteomes" id="UP000436468">
    <property type="component" value="Unassembled WGS sequence"/>
</dbReference>
<evidence type="ECO:0000256" key="1">
    <source>
        <dbReference type="SAM" id="Phobius"/>
    </source>
</evidence>
<sequence length="290" mass="32401">MAAGKLDAIDYRIGKHFRLGSGIRRQGAKPVGLIYTIVVLSQLPLYDFIIGFAWAASVAARNGRRGRALVLAAVATLPLASYLYAYVEARVMAPPARHAEVASWPRISITRENRPRVFLTTWGIDGYVPKTMVALGLFEKAYGVIGDDWYSVERVNSAACVDAGKDERAIRNRNPNEPNPCMRLTKIERRDTLRLNAPQIAETHLRLLADRDAPSHREIDRTVFASSTLELRLVSEQGSELISFWEAPYFRVPSIPPLLGRAGWSRGWFAGEHTPRPDIVQFVRDALHGN</sequence>
<keyword evidence="1" id="KW-1133">Transmembrane helix</keyword>
<keyword evidence="1" id="KW-0472">Membrane</keyword>
<proteinExistence type="predicted"/>
<dbReference type="AlphaFoldDB" id="A0A844SD01"/>
<keyword evidence="1" id="KW-0812">Transmembrane</keyword>
<keyword evidence="3" id="KW-1185">Reference proteome</keyword>
<feature type="transmembrane region" description="Helical" evidence="1">
    <location>
        <begin position="68"/>
        <end position="87"/>
    </location>
</feature>
<reference evidence="2 3" key="1">
    <citation type="submission" date="2019-12" db="EMBL/GenBank/DDBJ databases">
        <title>Draft genome sequences Bradyrhizobium cajani AMBPC1010, Bradyrhizobium pachyrhizi AMBPC1040 and Bradyrhizobium yuanmingense ALSPC3051, three plant growth promoting strains isolated from nodules of Cajanus cajan L. in Dominican Republic.</title>
        <authorList>
            <person name="Flores-Felix J.D."/>
            <person name="Araujo J."/>
            <person name="Diaz-Alcantara C."/>
            <person name="Gonzalez-Andres F."/>
            <person name="Velazquez E."/>
        </authorList>
    </citation>
    <scope>NUCLEOTIDE SEQUENCE [LARGE SCALE GENOMIC DNA]</scope>
    <source>
        <strain evidence="2 3">1040</strain>
    </source>
</reference>
<dbReference type="RefSeq" id="WP_157342398.1">
    <property type="nucleotide sequence ID" value="NZ_CP121667.1"/>
</dbReference>
<gene>
    <name evidence="2" type="ORF">GPL21_08275</name>
</gene>